<keyword evidence="5 19" id="KW-0808">Transferase</keyword>
<evidence type="ECO:0000256" key="3">
    <source>
        <dbReference type="ARBA" id="ARBA00022573"/>
    </source>
</evidence>
<dbReference type="PANTHER" id="PTHR45790">
    <property type="entry name" value="SIROHEME SYNTHASE-RELATED"/>
    <property type="match status" value="1"/>
</dbReference>
<dbReference type="NCBIfam" id="NF007922">
    <property type="entry name" value="PRK10637.1"/>
    <property type="match status" value="1"/>
</dbReference>
<evidence type="ECO:0000256" key="1">
    <source>
        <dbReference type="ARBA" id="ARBA00005010"/>
    </source>
</evidence>
<evidence type="ECO:0000256" key="8">
    <source>
        <dbReference type="ARBA" id="ARBA00023027"/>
    </source>
</evidence>
<dbReference type="GO" id="GO:0009236">
    <property type="term" value="P:cobalamin biosynthetic process"/>
    <property type="evidence" value="ECO:0007669"/>
    <property type="project" value="UniProtKB-KW"/>
</dbReference>
<dbReference type="InterPro" id="IPR019478">
    <property type="entry name" value="Sirohaem_synthase_dimer_dom"/>
</dbReference>
<dbReference type="Gene3D" id="3.40.1010.10">
    <property type="entry name" value="Cobalt-precorrin-4 Transmethylase, Domain 1"/>
    <property type="match status" value="1"/>
</dbReference>
<reference evidence="19 20" key="1">
    <citation type="journal article" date="2014" name="Genome Announc.">
        <title>Draft Genome Sequence of Moraxella bovoculi Strain 237T (ATCC BAA-1259T) Isolated from a Calf with Infectious Bovine Keratoconjunctivitis.</title>
        <authorList>
            <person name="Calcutt M.J."/>
            <person name="Foecking M.F."/>
            <person name="Martin N.T."/>
            <person name="Mhlanga-Mutangadura T."/>
            <person name="Reilly T.J."/>
        </authorList>
    </citation>
    <scope>NUCLEOTIDE SEQUENCE [LARGE SCALE GENOMIC DNA]</scope>
    <source>
        <strain evidence="19 20">237</strain>
    </source>
</reference>
<dbReference type="Pfam" id="PF13241">
    <property type="entry name" value="NAD_binding_7"/>
    <property type="match status" value="1"/>
</dbReference>
<dbReference type="NCBIfam" id="TIGR01470">
    <property type="entry name" value="cysG_Nterm"/>
    <property type="match status" value="1"/>
</dbReference>
<dbReference type="Pfam" id="PF14824">
    <property type="entry name" value="Sirohm_synth_M"/>
    <property type="match status" value="1"/>
</dbReference>
<dbReference type="GO" id="GO:0051266">
    <property type="term" value="F:sirohydrochlorin ferrochelatase activity"/>
    <property type="evidence" value="ECO:0007669"/>
    <property type="project" value="InterPro"/>
</dbReference>
<evidence type="ECO:0000259" key="18">
    <source>
        <dbReference type="Pfam" id="PF14824"/>
    </source>
</evidence>
<comment type="pathway">
    <text evidence="12">Porphyrin-containing compound metabolism; siroheme biosynthesis; precorrin-2 from uroporphyrinogen III: step 1/1.</text>
</comment>
<organism evidence="19 20">
    <name type="scientific">Moraxella bovoculi 237</name>
    <dbReference type="NCBI Taxonomy" id="743974"/>
    <lineage>
        <taxon>Bacteria</taxon>
        <taxon>Pseudomonadati</taxon>
        <taxon>Pseudomonadota</taxon>
        <taxon>Gammaproteobacteria</taxon>
        <taxon>Moraxellales</taxon>
        <taxon>Moraxellaceae</taxon>
        <taxon>Moraxella</taxon>
    </lineage>
</organism>
<feature type="domain" description="Siroheme synthase central" evidence="18">
    <location>
        <begin position="123"/>
        <end position="149"/>
    </location>
</feature>
<evidence type="ECO:0000259" key="17">
    <source>
        <dbReference type="Pfam" id="PF10414"/>
    </source>
</evidence>
<evidence type="ECO:0000256" key="15">
    <source>
        <dbReference type="PIRSR" id="PIRSR036426-1"/>
    </source>
</evidence>
<dbReference type="FunFam" id="3.30.950.10:FF:000001">
    <property type="entry name" value="Siroheme synthase"/>
    <property type="match status" value="1"/>
</dbReference>
<keyword evidence="11" id="KW-0511">Multifunctional enzyme</keyword>
<dbReference type="InterPro" id="IPR050161">
    <property type="entry name" value="Siro_Cobalamin_biosynth"/>
</dbReference>
<dbReference type="InterPro" id="IPR000878">
    <property type="entry name" value="4pyrrol_Mease"/>
</dbReference>
<keyword evidence="8" id="KW-0520">NAD</keyword>
<dbReference type="InterPro" id="IPR014776">
    <property type="entry name" value="4pyrrole_Mease_sub2"/>
</dbReference>
<dbReference type="SUPFAM" id="SSF75615">
    <property type="entry name" value="Siroheme synthase middle domains-like"/>
    <property type="match status" value="1"/>
</dbReference>
<evidence type="ECO:0000313" key="20">
    <source>
        <dbReference type="Proteomes" id="UP000035860"/>
    </source>
</evidence>
<dbReference type="Gene3D" id="1.10.8.210">
    <property type="entry name" value="Sirohaem synthase, dimerisation domain"/>
    <property type="match status" value="1"/>
</dbReference>
<keyword evidence="10" id="KW-0627">Porphyrin biosynthesis</keyword>
<evidence type="ECO:0000256" key="5">
    <source>
        <dbReference type="ARBA" id="ARBA00022679"/>
    </source>
</evidence>
<accession>A0A066UJM6</accession>
<dbReference type="NCBIfam" id="NF004790">
    <property type="entry name" value="PRK06136.1"/>
    <property type="match status" value="1"/>
</dbReference>
<dbReference type="OrthoDB" id="9815856at2"/>
<dbReference type="EMBL" id="AOMT01000005">
    <property type="protein sequence ID" value="KDN26072.1"/>
    <property type="molecule type" value="Genomic_DNA"/>
</dbReference>
<dbReference type="SUPFAM" id="SSF51735">
    <property type="entry name" value="NAD(P)-binding Rossmann-fold domains"/>
    <property type="match status" value="1"/>
</dbReference>
<feature type="domain" description="Tetrapyrrole methylase" evidence="16">
    <location>
        <begin position="215"/>
        <end position="424"/>
    </location>
</feature>
<dbReference type="InterPro" id="IPR014777">
    <property type="entry name" value="4pyrrole_Mease_sub1"/>
</dbReference>
<dbReference type="GO" id="GO:0043115">
    <property type="term" value="F:precorrin-2 dehydrogenase activity"/>
    <property type="evidence" value="ECO:0007669"/>
    <property type="project" value="UniProtKB-EC"/>
</dbReference>
<dbReference type="InterPro" id="IPR036291">
    <property type="entry name" value="NAD(P)-bd_dom_sf"/>
</dbReference>
<dbReference type="InterPro" id="IPR035996">
    <property type="entry name" value="4pyrrol_Methylase_sf"/>
</dbReference>
<evidence type="ECO:0000256" key="13">
    <source>
        <dbReference type="ARBA" id="ARBA00047561"/>
    </source>
</evidence>
<gene>
    <name evidence="19" type="ORF">MBO_02745</name>
</gene>
<evidence type="ECO:0000256" key="7">
    <source>
        <dbReference type="ARBA" id="ARBA00023002"/>
    </source>
</evidence>
<dbReference type="InterPro" id="IPR006366">
    <property type="entry name" value="CobA/CysG_C"/>
</dbReference>
<dbReference type="NCBIfam" id="TIGR01469">
    <property type="entry name" value="cobA_cysG_Cterm"/>
    <property type="match status" value="1"/>
</dbReference>
<feature type="active site" description="Proton acceptor" evidence="15">
    <location>
        <position position="245"/>
    </location>
</feature>
<dbReference type="GO" id="GO:0051287">
    <property type="term" value="F:NAD binding"/>
    <property type="evidence" value="ECO:0007669"/>
    <property type="project" value="InterPro"/>
</dbReference>
<dbReference type="UniPathway" id="UPA00262">
    <property type="reaction ID" value="UER00211"/>
</dbReference>
<evidence type="ECO:0000256" key="11">
    <source>
        <dbReference type="ARBA" id="ARBA00023268"/>
    </source>
</evidence>
<comment type="similarity">
    <text evidence="2">Belongs to the precorrin methyltransferase family.</text>
</comment>
<evidence type="ECO:0000256" key="14">
    <source>
        <dbReference type="ARBA" id="ARBA00060548"/>
    </source>
</evidence>
<keyword evidence="3" id="KW-0169">Cobalamin biosynthesis</keyword>
<evidence type="ECO:0000256" key="6">
    <source>
        <dbReference type="ARBA" id="ARBA00022691"/>
    </source>
</evidence>
<comment type="pathway">
    <text evidence="14">Cofactor biosynthesis; adenosylcobalamin biosynthesis; precorrin-2 from uroporphyrinogen III: step 1/1.</text>
</comment>
<evidence type="ECO:0000256" key="2">
    <source>
        <dbReference type="ARBA" id="ARBA00005879"/>
    </source>
</evidence>
<evidence type="ECO:0000256" key="10">
    <source>
        <dbReference type="ARBA" id="ARBA00023244"/>
    </source>
</evidence>
<protein>
    <submittedName>
        <fullName evidence="19">Uroporphyrin-III C-methyltransferase</fullName>
    </submittedName>
</protein>
<dbReference type="GO" id="GO:0019354">
    <property type="term" value="P:siroheme biosynthetic process"/>
    <property type="evidence" value="ECO:0007669"/>
    <property type="project" value="UniProtKB-UniPathway"/>
</dbReference>
<keyword evidence="4 19" id="KW-0489">Methyltransferase</keyword>
<dbReference type="InterPro" id="IPR037115">
    <property type="entry name" value="Sirohaem_synt_dimer_dom_sf"/>
</dbReference>
<dbReference type="Proteomes" id="UP000035860">
    <property type="component" value="Unassembled WGS sequence"/>
</dbReference>
<dbReference type="InterPro" id="IPR006367">
    <property type="entry name" value="Sirohaem_synthase_N"/>
</dbReference>
<evidence type="ECO:0000259" key="16">
    <source>
        <dbReference type="Pfam" id="PF00590"/>
    </source>
</evidence>
<dbReference type="CDD" id="cd11642">
    <property type="entry name" value="SUMT"/>
    <property type="match status" value="1"/>
</dbReference>
<feature type="domain" description="Sirohaem synthase dimerisation" evidence="17">
    <location>
        <begin position="153"/>
        <end position="194"/>
    </location>
</feature>
<comment type="pathway">
    <text evidence="1">Porphyrin-containing compound metabolism; siroheme biosynthesis; sirohydrochlorin from precorrin-2: step 1/1.</text>
</comment>
<dbReference type="GO" id="GO:0032259">
    <property type="term" value="P:methylation"/>
    <property type="evidence" value="ECO:0007669"/>
    <property type="project" value="UniProtKB-KW"/>
</dbReference>
<dbReference type="eggNOG" id="COG1648">
    <property type="taxonomic scope" value="Bacteria"/>
</dbReference>
<comment type="catalytic activity">
    <reaction evidence="13">
        <text>precorrin-2 + NAD(+) = sirohydrochlorin + NADH + 2 H(+)</text>
        <dbReference type="Rhea" id="RHEA:15613"/>
        <dbReference type="ChEBI" id="CHEBI:15378"/>
        <dbReference type="ChEBI" id="CHEBI:57540"/>
        <dbReference type="ChEBI" id="CHEBI:57945"/>
        <dbReference type="ChEBI" id="CHEBI:58351"/>
        <dbReference type="ChEBI" id="CHEBI:58827"/>
        <dbReference type="EC" id="1.3.1.76"/>
    </reaction>
</comment>
<keyword evidence="7" id="KW-0560">Oxidoreductase</keyword>
<dbReference type="GO" id="GO:0004851">
    <property type="term" value="F:uroporphyrin-III C-methyltransferase activity"/>
    <property type="evidence" value="ECO:0007669"/>
    <property type="project" value="InterPro"/>
</dbReference>
<dbReference type="InterPro" id="IPR012409">
    <property type="entry name" value="Sirohaem_synth"/>
</dbReference>
<feature type="active site" description="Proton donor" evidence="15">
    <location>
        <position position="267"/>
    </location>
</feature>
<dbReference type="InterPro" id="IPR028281">
    <property type="entry name" value="Sirohaem_synthase_central"/>
</dbReference>
<keyword evidence="20" id="KW-1185">Reference proteome</keyword>
<dbReference type="Gene3D" id="3.40.50.720">
    <property type="entry name" value="NAD(P)-binding Rossmann-like Domain"/>
    <property type="match status" value="1"/>
</dbReference>
<dbReference type="Pfam" id="PF10414">
    <property type="entry name" value="CysG_dimeriser"/>
    <property type="match status" value="1"/>
</dbReference>
<dbReference type="Gene3D" id="3.30.950.10">
    <property type="entry name" value="Methyltransferase, Cobalt-precorrin-4 Transmethylase, Domain 2"/>
    <property type="match status" value="1"/>
</dbReference>
<dbReference type="eggNOG" id="COG0007">
    <property type="taxonomic scope" value="Bacteria"/>
</dbReference>
<keyword evidence="6" id="KW-0949">S-adenosyl-L-methionine</keyword>
<proteinExistence type="inferred from homology"/>
<evidence type="ECO:0000313" key="19">
    <source>
        <dbReference type="EMBL" id="KDN26072.1"/>
    </source>
</evidence>
<name>A0A066UJM6_9GAMM</name>
<dbReference type="PANTHER" id="PTHR45790:SF3">
    <property type="entry name" value="S-ADENOSYL-L-METHIONINE-DEPENDENT UROPORPHYRINOGEN III METHYLTRANSFERASE, CHLOROPLASTIC"/>
    <property type="match status" value="1"/>
</dbReference>
<dbReference type="AlphaFoldDB" id="A0A066UJM6"/>
<dbReference type="RefSeq" id="WP_036362986.1">
    <property type="nucleotide sequence ID" value="NZ_AOMT01000005.1"/>
</dbReference>
<dbReference type="FunFam" id="3.40.1010.10:FF:000001">
    <property type="entry name" value="Siroheme synthase"/>
    <property type="match status" value="1"/>
</dbReference>
<evidence type="ECO:0000256" key="9">
    <source>
        <dbReference type="ARBA" id="ARBA00023239"/>
    </source>
</evidence>
<comment type="caution">
    <text evidence="19">The sequence shown here is derived from an EMBL/GenBank/DDBJ whole genome shotgun (WGS) entry which is preliminary data.</text>
</comment>
<evidence type="ECO:0000256" key="12">
    <source>
        <dbReference type="ARBA" id="ARBA00025705"/>
    </source>
</evidence>
<dbReference type="Pfam" id="PF00590">
    <property type="entry name" value="TP_methylase"/>
    <property type="match status" value="1"/>
</dbReference>
<dbReference type="SUPFAM" id="SSF53790">
    <property type="entry name" value="Tetrapyrrole methylase"/>
    <property type="match status" value="1"/>
</dbReference>
<keyword evidence="9" id="KW-0456">Lyase</keyword>
<evidence type="ECO:0000256" key="4">
    <source>
        <dbReference type="ARBA" id="ARBA00022603"/>
    </source>
</evidence>
<sequence>MNTLPLFFNLSHQRVLIIGGGEVAQRKASLLHKAGASLVVLSKRFNEGFLKFLQDNNHAIIHKPYESSDLDGIGKPAFIICATDDHALNVQVHADAKVRGIAINVVDMPDLCDFIFPAIVDRDPIVIGVSSNGKAPVLARLIRAKIESQIPSSIGRIAKLAGDFRQAVKDKLPTVTERRHFWEGVFNRVLADKIVGHLADELDDFVKNNDKAGEVYIVGAGAGDPDLLTFKALRLMQQADVVLYDALVSDEILDLCRRDSDKIFVGKKRADHAKTQDQINELIVEYAKQGKRVLRLKGGDPFVFGRGGEEMIACQEAGVPYQVVSGITAALAVGSYAGIPLTHRGVATSVRFLTGCYQTSESFDGLKSAYQSDETLVFYMGLHALGKIVDSLLVSGLSADTPVAIVSNASLPTQQVLTGKLDDIIIKNEQAGLSAPAIVIVGNVVKLYRP</sequence>
<dbReference type="PIRSF" id="PIRSF036426">
    <property type="entry name" value="Sirohaem_synth"/>
    <property type="match status" value="1"/>
</dbReference>